<reference evidence="2 3" key="1">
    <citation type="journal article" date="2019" name="New Phytol.">
        <title>Comparative genomics reveals unique wood-decay strategies and fruiting body development in the Schizophyllaceae.</title>
        <authorList>
            <person name="Almasi E."/>
            <person name="Sahu N."/>
            <person name="Krizsan K."/>
            <person name="Balint B."/>
            <person name="Kovacs G.M."/>
            <person name="Kiss B."/>
            <person name="Cseklye J."/>
            <person name="Drula E."/>
            <person name="Henrissat B."/>
            <person name="Nagy I."/>
            <person name="Chovatia M."/>
            <person name="Adam C."/>
            <person name="LaButti K."/>
            <person name="Lipzen A."/>
            <person name="Riley R."/>
            <person name="Grigoriev I.V."/>
            <person name="Nagy L.G."/>
        </authorList>
    </citation>
    <scope>NUCLEOTIDE SEQUENCE [LARGE SCALE GENOMIC DNA]</scope>
    <source>
        <strain evidence="2 3">NL-1724</strain>
    </source>
</reference>
<feature type="compositionally biased region" description="Low complexity" evidence="1">
    <location>
        <begin position="51"/>
        <end position="67"/>
    </location>
</feature>
<feature type="region of interest" description="Disordered" evidence="1">
    <location>
        <begin position="90"/>
        <end position="143"/>
    </location>
</feature>
<name>A0A550CS08_9AGAR</name>
<protein>
    <submittedName>
        <fullName evidence="2">Uncharacterized protein</fullName>
    </submittedName>
</protein>
<sequence length="143" mass="15706">MSEKFSYNEAAIRQYSISIAEHTLKQYRALLRQMDALAKQQDTALQRQKARGAAASPGGGTPTTSSRQQIDKSAHDVDILEARLKLLKLDEKKPEVPLAPKAQPPAAKKDVGADKHEEWHEETTPVSQSPPRADPETSHASKG</sequence>
<keyword evidence="3" id="KW-1185">Reference proteome</keyword>
<dbReference type="OrthoDB" id="10381092at2759"/>
<feature type="region of interest" description="Disordered" evidence="1">
    <location>
        <begin position="39"/>
        <end position="76"/>
    </location>
</feature>
<dbReference type="EMBL" id="VDMD01000002">
    <property type="protein sequence ID" value="TRM67563.1"/>
    <property type="molecule type" value="Genomic_DNA"/>
</dbReference>
<feature type="compositionally biased region" description="Basic and acidic residues" evidence="1">
    <location>
        <begin position="107"/>
        <end position="123"/>
    </location>
</feature>
<accession>A0A550CS08</accession>
<comment type="caution">
    <text evidence="2">The sequence shown here is derived from an EMBL/GenBank/DDBJ whole genome shotgun (WGS) entry which is preliminary data.</text>
</comment>
<proteinExistence type="predicted"/>
<organism evidence="2 3">
    <name type="scientific">Schizophyllum amplum</name>
    <dbReference type="NCBI Taxonomy" id="97359"/>
    <lineage>
        <taxon>Eukaryota</taxon>
        <taxon>Fungi</taxon>
        <taxon>Dikarya</taxon>
        <taxon>Basidiomycota</taxon>
        <taxon>Agaricomycotina</taxon>
        <taxon>Agaricomycetes</taxon>
        <taxon>Agaricomycetidae</taxon>
        <taxon>Agaricales</taxon>
        <taxon>Schizophyllaceae</taxon>
        <taxon>Schizophyllum</taxon>
    </lineage>
</organism>
<dbReference type="Proteomes" id="UP000320762">
    <property type="component" value="Unassembled WGS sequence"/>
</dbReference>
<dbReference type="AlphaFoldDB" id="A0A550CS08"/>
<feature type="compositionally biased region" description="Basic and acidic residues" evidence="1">
    <location>
        <begin position="133"/>
        <end position="143"/>
    </location>
</feature>
<gene>
    <name evidence="2" type="ORF">BD626DRAFT_564490</name>
</gene>
<evidence type="ECO:0000313" key="3">
    <source>
        <dbReference type="Proteomes" id="UP000320762"/>
    </source>
</evidence>
<evidence type="ECO:0000256" key="1">
    <source>
        <dbReference type="SAM" id="MobiDB-lite"/>
    </source>
</evidence>
<evidence type="ECO:0000313" key="2">
    <source>
        <dbReference type="EMBL" id="TRM67563.1"/>
    </source>
</evidence>